<dbReference type="PIRSF" id="PIRSF037464">
    <property type="entry name" value="UCP037464_APP1"/>
    <property type="match status" value="1"/>
</dbReference>
<feature type="region of interest" description="Disordered" evidence="1">
    <location>
        <begin position="124"/>
        <end position="143"/>
    </location>
</feature>
<evidence type="ECO:0000313" key="4">
    <source>
        <dbReference type="Proteomes" id="UP001375240"/>
    </source>
</evidence>
<dbReference type="InterPro" id="IPR019236">
    <property type="entry name" value="APP1_cat"/>
</dbReference>
<dbReference type="SUPFAM" id="SSF56784">
    <property type="entry name" value="HAD-like"/>
    <property type="match status" value="1"/>
</dbReference>
<feature type="region of interest" description="Disordered" evidence="1">
    <location>
        <begin position="163"/>
        <end position="196"/>
    </location>
</feature>
<dbReference type="Pfam" id="PF09949">
    <property type="entry name" value="APP1_cat"/>
    <property type="match status" value="1"/>
</dbReference>
<feature type="compositionally biased region" description="Polar residues" evidence="1">
    <location>
        <begin position="173"/>
        <end position="186"/>
    </location>
</feature>
<feature type="region of interest" description="Disordered" evidence="1">
    <location>
        <begin position="760"/>
        <end position="779"/>
    </location>
</feature>
<dbReference type="InterPro" id="IPR052935">
    <property type="entry name" value="Mg2+_PAP"/>
</dbReference>
<gene>
    <name evidence="3" type="ORF">TWF696_005770</name>
</gene>
<evidence type="ECO:0000259" key="2">
    <source>
        <dbReference type="Pfam" id="PF09949"/>
    </source>
</evidence>
<keyword evidence="4" id="KW-1185">Reference proteome</keyword>
<dbReference type="PANTHER" id="PTHR28208:SF3">
    <property type="entry name" value="PHOSPHATIDATE PHOSPHATASE APP1"/>
    <property type="match status" value="1"/>
</dbReference>
<feature type="region of interest" description="Disordered" evidence="1">
    <location>
        <begin position="209"/>
        <end position="230"/>
    </location>
</feature>
<dbReference type="PANTHER" id="PTHR28208">
    <property type="entry name" value="PHOSPHATIDATE PHOSPHATASE APP1"/>
    <property type="match status" value="1"/>
</dbReference>
<feature type="compositionally biased region" description="Pro residues" evidence="1">
    <location>
        <begin position="766"/>
        <end position="777"/>
    </location>
</feature>
<feature type="region of interest" description="Disordered" evidence="1">
    <location>
        <begin position="293"/>
        <end position="339"/>
    </location>
</feature>
<protein>
    <recommendedName>
        <fullName evidence="2">Phosphatidate phosphatase APP1 catalytic domain-containing protein</fullName>
    </recommendedName>
</protein>
<dbReference type="GO" id="GO:0008195">
    <property type="term" value="F:phosphatidate phosphatase activity"/>
    <property type="evidence" value="ECO:0007669"/>
    <property type="project" value="InterPro"/>
</dbReference>
<feature type="region of interest" description="Disordered" evidence="1">
    <location>
        <begin position="796"/>
        <end position="863"/>
    </location>
</feature>
<reference evidence="3 4" key="1">
    <citation type="submission" date="2019-10" db="EMBL/GenBank/DDBJ databases">
        <authorList>
            <person name="Palmer J.M."/>
        </authorList>
    </citation>
    <scope>NUCLEOTIDE SEQUENCE [LARGE SCALE GENOMIC DNA]</scope>
    <source>
        <strain evidence="3 4">TWF696</strain>
    </source>
</reference>
<dbReference type="Proteomes" id="UP001375240">
    <property type="component" value="Unassembled WGS sequence"/>
</dbReference>
<feature type="domain" description="Phosphatidate phosphatase APP1 catalytic" evidence="2">
    <location>
        <begin position="458"/>
        <end position="607"/>
    </location>
</feature>
<evidence type="ECO:0000256" key="1">
    <source>
        <dbReference type="SAM" id="MobiDB-lite"/>
    </source>
</evidence>
<dbReference type="EMBL" id="JAVHNQ010000004">
    <property type="protein sequence ID" value="KAK6349486.1"/>
    <property type="molecule type" value="Genomic_DNA"/>
</dbReference>
<dbReference type="AlphaFoldDB" id="A0AAV9UU45"/>
<accession>A0AAV9UU45</accession>
<organism evidence="3 4">
    <name type="scientific">Orbilia brochopaga</name>
    <dbReference type="NCBI Taxonomy" id="3140254"/>
    <lineage>
        <taxon>Eukaryota</taxon>
        <taxon>Fungi</taxon>
        <taxon>Dikarya</taxon>
        <taxon>Ascomycota</taxon>
        <taxon>Pezizomycotina</taxon>
        <taxon>Orbiliomycetes</taxon>
        <taxon>Orbiliales</taxon>
        <taxon>Orbiliaceae</taxon>
        <taxon>Orbilia</taxon>
    </lineage>
</organism>
<dbReference type="InterPro" id="IPR036412">
    <property type="entry name" value="HAD-like_sf"/>
</dbReference>
<dbReference type="InterPro" id="IPR017210">
    <property type="entry name" value="APP1"/>
</dbReference>
<name>A0AAV9UU45_9PEZI</name>
<proteinExistence type="predicted"/>
<evidence type="ECO:0000313" key="3">
    <source>
        <dbReference type="EMBL" id="KAK6349486.1"/>
    </source>
</evidence>
<feature type="region of interest" description="Disordered" evidence="1">
    <location>
        <begin position="620"/>
        <end position="740"/>
    </location>
</feature>
<feature type="compositionally biased region" description="Polar residues" evidence="1">
    <location>
        <begin position="682"/>
        <end position="697"/>
    </location>
</feature>
<feature type="compositionally biased region" description="Polar residues" evidence="1">
    <location>
        <begin position="840"/>
        <end position="863"/>
    </location>
</feature>
<dbReference type="GO" id="GO:0030479">
    <property type="term" value="C:actin cortical patch"/>
    <property type="evidence" value="ECO:0007669"/>
    <property type="project" value="TreeGrafter"/>
</dbReference>
<feature type="compositionally biased region" description="Polar residues" evidence="1">
    <location>
        <begin position="124"/>
        <end position="135"/>
    </location>
</feature>
<sequence>MRTPSRALFNVRKGLALARSIFPPAAAVARRTTFKLKSKLKLRFLPRLLQPRRSQSQLQHHLPFLHETFQQRLHRRIYYYLAEKQTARRIRRHQRRQSVSQRIFKMAQGISSWVNPSAYLYGNSSSTPDADSQQQRAPGTRRARLAGALRAANEARQNYIANYYRGRDDPDQPVTSRASSQGSGEWTNRDMRPGGTEEMILFPSYARKTMSKRKRPHDDSTTSFHESPAPPESITIAEIDVRGWIFEPPSNVLTRKNRFLMGVARQLCGLPAQGRGITEEDRTADMEAASRLEAGRLDEPLSDDESIQPPPSIRSLTPNPSPRASSTNLSELGKSASEPPQGIVKKLSWRAAAYASSYMQPRTATAPATGLTAKELDTAHEFLKHRMFHVMARASPNVPVTIFFYNEQKSESHTITTDAYGQFALRAELKFVPTDLRVLASERLSVTEEVQLLESHGISLISDIDDTIKDSAVTAGVREMARNVFVRDYNTLTIPGITELYNTLAFLDVPIHYVSNSPWQLYPLIREYFKAANLPSGSFHLKQYQSVFQGLFEPVADRKKGSLERILQDFPDRRFIMVGDSGEADLEVYVAVALANPGRIRAIFIRDVTTKEGVDFFQSNNLSTPALRPHHSGSPHRPPPSDPARVQSAPPREENLLDFSSSDDDDDGPTVLQPMEGHTMYPVSSHSSYKTAPSSAATVVAKRTPPPPLPKKPADLKGKKLPTTNHLSRTQPRAIPVDSYRQHHPADEDLIDLGADVSAMRLPSTPHSPPNKSPSPPKVWKAETSAIFDNPQARAVRPHASNSFSSPNLPLPPRRHPATGASDAPTPKFTIRPPTDSDKSTTTISRTNSAASSYHPAQQYASGNTAGVGSGVYSNPSGTVSTETWDPASGMDKKEWLWSQRWQKAEAALRGQGRGVLLMSWKKGGDILEMAVKVVEDAKREMDHRSR</sequence>
<feature type="compositionally biased region" description="Polar residues" evidence="1">
    <location>
        <begin position="314"/>
        <end position="330"/>
    </location>
</feature>
<comment type="caution">
    <text evidence="3">The sequence shown here is derived from an EMBL/GenBank/DDBJ whole genome shotgun (WGS) entry which is preliminary data.</text>
</comment>